<dbReference type="NCBIfam" id="TIGR01727">
    <property type="entry name" value="oligo_HPY"/>
    <property type="match status" value="1"/>
</dbReference>
<proteinExistence type="inferred from homology"/>
<evidence type="ECO:0000256" key="1">
    <source>
        <dbReference type="ARBA" id="ARBA00004141"/>
    </source>
</evidence>
<evidence type="ECO:0000256" key="2">
    <source>
        <dbReference type="ARBA" id="ARBA00004202"/>
    </source>
</evidence>
<name>A0A8J7WMP8_9ACTN</name>
<organism evidence="15 16">
    <name type="scientific">Actinocrinis puniceicyclus</name>
    <dbReference type="NCBI Taxonomy" id="977794"/>
    <lineage>
        <taxon>Bacteria</taxon>
        <taxon>Bacillati</taxon>
        <taxon>Actinomycetota</taxon>
        <taxon>Actinomycetes</taxon>
        <taxon>Catenulisporales</taxon>
        <taxon>Actinospicaceae</taxon>
        <taxon>Actinocrinis</taxon>
    </lineage>
</organism>
<dbReference type="GO" id="GO:0005524">
    <property type="term" value="F:ATP binding"/>
    <property type="evidence" value="ECO:0007669"/>
    <property type="project" value="UniProtKB-KW"/>
</dbReference>
<comment type="subcellular location">
    <subcellularLocation>
        <location evidence="11">Cell membrane</location>
        <topology evidence="11">Multi-pass membrane protein</topology>
    </subcellularLocation>
    <subcellularLocation>
        <location evidence="2">Cell membrane</location>
        <topology evidence="2">Peripheral membrane protein</topology>
    </subcellularLocation>
    <subcellularLocation>
        <location evidence="1">Membrane</location>
        <topology evidence="1">Multi-pass membrane protein</topology>
    </subcellularLocation>
</comment>
<dbReference type="RefSeq" id="WP_211466243.1">
    <property type="nucleotide sequence ID" value="NZ_JAGSXH010000018.1"/>
</dbReference>
<dbReference type="InterPro" id="IPR013563">
    <property type="entry name" value="Oligopep_ABC_C"/>
</dbReference>
<dbReference type="GO" id="GO:0005886">
    <property type="term" value="C:plasma membrane"/>
    <property type="evidence" value="ECO:0007669"/>
    <property type="project" value="UniProtKB-SubCell"/>
</dbReference>
<reference evidence="15" key="1">
    <citation type="submission" date="2021-04" db="EMBL/GenBank/DDBJ databases">
        <title>Genome based classification of Actinospica acidithermotolerans sp. nov., an actinobacterium isolated from an Indonesian hot spring.</title>
        <authorList>
            <person name="Kusuma A.B."/>
            <person name="Putra K.E."/>
            <person name="Nafisah S."/>
            <person name="Loh J."/>
            <person name="Nouioui I."/>
            <person name="Goodfellow M."/>
        </authorList>
    </citation>
    <scope>NUCLEOTIDE SEQUENCE</scope>
    <source>
        <strain evidence="15">DSM 45618</strain>
    </source>
</reference>
<dbReference type="InterPro" id="IPR027417">
    <property type="entry name" value="P-loop_NTPase"/>
</dbReference>
<dbReference type="SMART" id="SM00382">
    <property type="entry name" value="AAA"/>
    <property type="match status" value="1"/>
</dbReference>
<gene>
    <name evidence="15" type="ORF">KGA66_08000</name>
</gene>
<dbReference type="GO" id="GO:0016887">
    <property type="term" value="F:ATP hydrolysis activity"/>
    <property type="evidence" value="ECO:0007669"/>
    <property type="project" value="InterPro"/>
</dbReference>
<dbReference type="PANTHER" id="PTHR43297">
    <property type="entry name" value="OLIGOPEPTIDE TRANSPORT ATP-BINDING PROTEIN APPD"/>
    <property type="match status" value="1"/>
</dbReference>
<feature type="transmembrane region" description="Helical" evidence="11">
    <location>
        <begin position="147"/>
        <end position="166"/>
    </location>
</feature>
<dbReference type="GO" id="GO:0055085">
    <property type="term" value="P:transmembrane transport"/>
    <property type="evidence" value="ECO:0007669"/>
    <property type="project" value="InterPro"/>
</dbReference>
<dbReference type="Proteomes" id="UP000677913">
    <property type="component" value="Unassembled WGS sequence"/>
</dbReference>
<protein>
    <submittedName>
        <fullName evidence="15">Dipeptide/oligopeptide/nickel ABC transporter permease/ATP-binding protein</fullName>
    </submittedName>
</protein>
<feature type="region of interest" description="Disordered" evidence="12">
    <location>
        <begin position="284"/>
        <end position="303"/>
    </location>
</feature>
<evidence type="ECO:0000256" key="9">
    <source>
        <dbReference type="ARBA" id="ARBA00022989"/>
    </source>
</evidence>
<keyword evidence="6 11" id="KW-0812">Transmembrane</keyword>
<dbReference type="FunFam" id="3.40.50.300:FF:000016">
    <property type="entry name" value="Oligopeptide ABC transporter ATP-binding component"/>
    <property type="match status" value="1"/>
</dbReference>
<evidence type="ECO:0000256" key="6">
    <source>
        <dbReference type="ARBA" id="ARBA00022692"/>
    </source>
</evidence>
<evidence type="ECO:0000259" key="14">
    <source>
        <dbReference type="PROSITE" id="PS50928"/>
    </source>
</evidence>
<evidence type="ECO:0000313" key="15">
    <source>
        <dbReference type="EMBL" id="MBS2962982.1"/>
    </source>
</evidence>
<dbReference type="CDD" id="cd03257">
    <property type="entry name" value="ABC_NikE_OppD_transporters"/>
    <property type="match status" value="1"/>
</dbReference>
<evidence type="ECO:0000256" key="5">
    <source>
        <dbReference type="ARBA" id="ARBA00022475"/>
    </source>
</evidence>
<dbReference type="PROSITE" id="PS50893">
    <property type="entry name" value="ABC_TRANSPORTER_2"/>
    <property type="match status" value="1"/>
</dbReference>
<dbReference type="PROSITE" id="PS00211">
    <property type="entry name" value="ABC_TRANSPORTER_1"/>
    <property type="match status" value="1"/>
</dbReference>
<evidence type="ECO:0000256" key="3">
    <source>
        <dbReference type="ARBA" id="ARBA00005417"/>
    </source>
</evidence>
<dbReference type="CDD" id="cd06261">
    <property type="entry name" value="TM_PBP2"/>
    <property type="match status" value="1"/>
</dbReference>
<evidence type="ECO:0000256" key="11">
    <source>
        <dbReference type="RuleBase" id="RU363032"/>
    </source>
</evidence>
<dbReference type="InterPro" id="IPR000515">
    <property type="entry name" value="MetI-like"/>
</dbReference>
<keyword evidence="8" id="KW-0067">ATP-binding</keyword>
<feature type="transmembrane region" description="Helical" evidence="11">
    <location>
        <begin position="26"/>
        <end position="45"/>
    </location>
</feature>
<feature type="domain" description="ABC transmembrane type-1" evidence="14">
    <location>
        <begin position="88"/>
        <end position="273"/>
    </location>
</feature>
<dbReference type="InterPro" id="IPR003593">
    <property type="entry name" value="AAA+_ATPase"/>
</dbReference>
<dbReference type="Gene3D" id="1.10.3720.10">
    <property type="entry name" value="MetI-like"/>
    <property type="match status" value="1"/>
</dbReference>
<keyword evidence="7" id="KW-0547">Nucleotide-binding</keyword>
<evidence type="ECO:0000256" key="12">
    <source>
        <dbReference type="SAM" id="MobiDB-lite"/>
    </source>
</evidence>
<keyword evidence="10 11" id="KW-0472">Membrane</keyword>
<dbReference type="AlphaFoldDB" id="A0A8J7WMP8"/>
<feature type="transmembrane region" description="Helical" evidence="11">
    <location>
        <begin position="204"/>
        <end position="228"/>
    </location>
</feature>
<keyword evidence="9 11" id="KW-1133">Transmembrane helix</keyword>
<dbReference type="InterPro" id="IPR035906">
    <property type="entry name" value="MetI-like_sf"/>
</dbReference>
<dbReference type="Pfam" id="PF08352">
    <property type="entry name" value="oligo_HPY"/>
    <property type="match status" value="1"/>
</dbReference>
<keyword evidence="5" id="KW-1003">Cell membrane</keyword>
<dbReference type="SUPFAM" id="SSF161098">
    <property type="entry name" value="MetI-like"/>
    <property type="match status" value="1"/>
</dbReference>
<comment type="similarity">
    <text evidence="3">Belongs to the ABC transporter superfamily.</text>
</comment>
<dbReference type="InterPro" id="IPR017871">
    <property type="entry name" value="ABC_transporter-like_CS"/>
</dbReference>
<accession>A0A8J7WMP8</accession>
<dbReference type="Pfam" id="PF00528">
    <property type="entry name" value="BPD_transp_1"/>
    <property type="match status" value="1"/>
</dbReference>
<dbReference type="EMBL" id="JAGSXH010000018">
    <property type="protein sequence ID" value="MBS2962982.1"/>
    <property type="molecule type" value="Genomic_DNA"/>
</dbReference>
<feature type="domain" description="ABC transporter" evidence="13">
    <location>
        <begin position="315"/>
        <end position="563"/>
    </location>
</feature>
<dbReference type="SUPFAM" id="SSF52540">
    <property type="entry name" value="P-loop containing nucleoside triphosphate hydrolases"/>
    <property type="match status" value="1"/>
</dbReference>
<keyword evidence="16" id="KW-1185">Reference proteome</keyword>
<dbReference type="GO" id="GO:0015833">
    <property type="term" value="P:peptide transport"/>
    <property type="evidence" value="ECO:0007669"/>
    <property type="project" value="InterPro"/>
</dbReference>
<keyword evidence="4 11" id="KW-0813">Transport</keyword>
<feature type="transmembrane region" description="Helical" evidence="11">
    <location>
        <begin position="88"/>
        <end position="112"/>
    </location>
</feature>
<dbReference type="PANTHER" id="PTHR43297:SF2">
    <property type="entry name" value="DIPEPTIDE TRANSPORT ATP-BINDING PROTEIN DPPD"/>
    <property type="match status" value="1"/>
</dbReference>
<dbReference type="PROSITE" id="PS50928">
    <property type="entry name" value="ABC_TM1"/>
    <property type="match status" value="1"/>
</dbReference>
<dbReference type="InterPro" id="IPR050388">
    <property type="entry name" value="ABC_Ni/Peptide_Import"/>
</dbReference>
<dbReference type="Pfam" id="PF00005">
    <property type="entry name" value="ABC_tran"/>
    <property type="match status" value="1"/>
</dbReference>
<evidence type="ECO:0000256" key="8">
    <source>
        <dbReference type="ARBA" id="ARBA00022840"/>
    </source>
</evidence>
<dbReference type="InterPro" id="IPR003439">
    <property type="entry name" value="ABC_transporter-like_ATP-bd"/>
</dbReference>
<evidence type="ECO:0000259" key="13">
    <source>
        <dbReference type="PROSITE" id="PS50893"/>
    </source>
</evidence>
<feature type="transmembrane region" description="Helical" evidence="11">
    <location>
        <begin position="119"/>
        <end position="141"/>
    </location>
</feature>
<evidence type="ECO:0000256" key="10">
    <source>
        <dbReference type="ARBA" id="ARBA00023136"/>
    </source>
</evidence>
<evidence type="ECO:0000256" key="7">
    <source>
        <dbReference type="ARBA" id="ARBA00022741"/>
    </source>
</evidence>
<sequence length="634" mass="66981">MTTATDVPVRRRGVLRAVLATARGRITAGFLLLLFACCLLAPVIAPADPLHQNLQEILRTPSGAHWLGTDSLGRDVLSRLLYGGRSSIVGILEGVAAQLVVAVPLGVATGYLGGRFDRFVMRLADIVMSVPVIVILLAILAIFDHSIAAAMITLGVLGASGMMRIIRGTAMTVRQELYVSAAELLGLSRTQIIFRHILPRCRGVIIVQTSLFAALAIGIQTGLTFLGLGPPPPAATWGGMVNEAATTLSTQPWLLAPSGGLIALTVLALGVLGDTVRDVTAQNHTSSGGLRVKPARRRPDVAQAPVPEGTALLSVRDLSVSFLTPRGEVEVLTGVGFDLDAGQTLGLVGESGSGKSVTARAVLGLLEANGAVTGGSVIFDGRDLTRATRRQLAALRGTRIALISQEPMVALDPSFRIGSQLSEIVRSHARLSREAARRRVLELMEMVELPDPEEMAKRYPFQISGGMAQRVAIAAALAGSPDLLIADEPTTALDVTVQADVLALLRRLQRETGMAVLLVTHDWGVVADICTHVAVMYAGQVVEQAPVEQVFGAPAHPYTAALMASSPEKAPRRTPIDAIAGAVPPPGAHPDGCRFRDRCALSAAECADDDIPLVRLNEERVSRCIRTELLQAQP</sequence>
<evidence type="ECO:0000313" key="16">
    <source>
        <dbReference type="Proteomes" id="UP000677913"/>
    </source>
</evidence>
<comment type="similarity">
    <text evidence="11">Belongs to the binding-protein-dependent transport system permease family.</text>
</comment>
<evidence type="ECO:0000256" key="4">
    <source>
        <dbReference type="ARBA" id="ARBA00022448"/>
    </source>
</evidence>
<dbReference type="Gene3D" id="3.40.50.300">
    <property type="entry name" value="P-loop containing nucleotide triphosphate hydrolases"/>
    <property type="match status" value="1"/>
</dbReference>
<comment type="caution">
    <text evidence="15">The sequence shown here is derived from an EMBL/GenBank/DDBJ whole genome shotgun (WGS) entry which is preliminary data.</text>
</comment>